<gene>
    <name evidence="1" type="ORF">IHE45_19G162300</name>
</gene>
<protein>
    <submittedName>
        <fullName evidence="1">3-oxo-5-alpha-steroid 4-dehydrogenase (Acceptor) protein</fullName>
        <ecNumber evidence="1">1.3.99.5</ecNumber>
    </submittedName>
</protein>
<evidence type="ECO:0000313" key="1">
    <source>
        <dbReference type="EMBL" id="KAH7654771.1"/>
    </source>
</evidence>
<sequence length="295" mass="33972">MKSMETVIGNLHFLPLTAFLTVGYQLLFFTITALLRFDKVTDFAGCSNFVVLAIVTLTLKASWHLRQIVLTLFVVIWGLRLGIFLLMRILKWGEDRRLDKIRNNFGKLVFFWTFQAAWVWTVSLPLTIVNSSDKNPPVQALDVIGWIMWFNGITIEVIADHQKLLFKNSLENNGKWCNVGIWKYSRHPNYFGEILLWWGVFMASTPVLNGVEWLVIIGPLFLTLLLLFISGIPLLEKPADKRYGASREYNVYKNTTSPLIPLPPALYGSLPAWFKVAFLFEFPMYSQKNRKDKSS</sequence>
<reference evidence="2" key="1">
    <citation type="journal article" date="2022" name="Nat. Commun.">
        <title>Chromosome evolution and the genetic basis of agronomically important traits in greater yam.</title>
        <authorList>
            <person name="Bredeson J.V."/>
            <person name="Lyons J.B."/>
            <person name="Oniyinde I.O."/>
            <person name="Okereke N.R."/>
            <person name="Kolade O."/>
            <person name="Nnabue I."/>
            <person name="Nwadili C.O."/>
            <person name="Hribova E."/>
            <person name="Parker M."/>
            <person name="Nwogha J."/>
            <person name="Shu S."/>
            <person name="Carlson J."/>
            <person name="Kariba R."/>
            <person name="Muthemba S."/>
            <person name="Knop K."/>
            <person name="Barton G.J."/>
            <person name="Sherwood A.V."/>
            <person name="Lopez-Montes A."/>
            <person name="Asiedu R."/>
            <person name="Jamnadass R."/>
            <person name="Muchugi A."/>
            <person name="Goodstein D."/>
            <person name="Egesi C.N."/>
            <person name="Featherston J."/>
            <person name="Asfaw A."/>
            <person name="Simpson G.G."/>
            <person name="Dolezel J."/>
            <person name="Hendre P.S."/>
            <person name="Van Deynze A."/>
            <person name="Kumar P.L."/>
            <person name="Obidiegwu J.E."/>
            <person name="Bhattacharjee R."/>
            <person name="Rokhsar D.S."/>
        </authorList>
    </citation>
    <scope>NUCLEOTIDE SEQUENCE [LARGE SCALE GENOMIC DNA]</scope>
    <source>
        <strain evidence="2">cv. TDa95/00328</strain>
    </source>
</reference>
<keyword evidence="1" id="KW-0560">Oxidoreductase</keyword>
<keyword evidence="2" id="KW-1185">Reference proteome</keyword>
<accession>A0ACB7U377</accession>
<dbReference type="EC" id="1.3.99.5" evidence="1"/>
<organism evidence="1 2">
    <name type="scientific">Dioscorea alata</name>
    <name type="common">Purple yam</name>
    <dbReference type="NCBI Taxonomy" id="55571"/>
    <lineage>
        <taxon>Eukaryota</taxon>
        <taxon>Viridiplantae</taxon>
        <taxon>Streptophyta</taxon>
        <taxon>Embryophyta</taxon>
        <taxon>Tracheophyta</taxon>
        <taxon>Spermatophyta</taxon>
        <taxon>Magnoliopsida</taxon>
        <taxon>Liliopsida</taxon>
        <taxon>Dioscoreales</taxon>
        <taxon>Dioscoreaceae</taxon>
        <taxon>Dioscorea</taxon>
    </lineage>
</organism>
<evidence type="ECO:0000313" key="2">
    <source>
        <dbReference type="Proteomes" id="UP000827976"/>
    </source>
</evidence>
<dbReference type="EMBL" id="CM037029">
    <property type="protein sequence ID" value="KAH7654771.1"/>
    <property type="molecule type" value="Genomic_DNA"/>
</dbReference>
<name>A0ACB7U377_DIOAL</name>
<comment type="caution">
    <text evidence="1">The sequence shown here is derived from an EMBL/GenBank/DDBJ whole genome shotgun (WGS) entry which is preliminary data.</text>
</comment>
<proteinExistence type="predicted"/>
<dbReference type="Proteomes" id="UP000827976">
    <property type="component" value="Chromosome 19"/>
</dbReference>